<evidence type="ECO:0000313" key="1">
    <source>
        <dbReference type="EMBL" id="CAE7335411.1"/>
    </source>
</evidence>
<protein>
    <submittedName>
        <fullName evidence="1">Uncharacterized protein</fullName>
    </submittedName>
</protein>
<comment type="caution">
    <text evidence="1">The sequence shown here is derived from an EMBL/GenBank/DDBJ whole genome shotgun (WGS) entry which is preliminary data.</text>
</comment>
<sequence length="133" mass="14334">MAEIKIQEEVIKTLDAKGWKTARDFYYWSLAAGAEDAFDVILEDWGESNEYEVGSLRCLGVDAAGASASFELSPYKCNLLSAIASAMRDVDKDLPSILSAGAPAGVRQTIAASGVWPPKTPLRRVQMSGSCCR</sequence>
<organism evidence="1 2">
    <name type="scientific">Symbiodinium natans</name>
    <dbReference type="NCBI Taxonomy" id="878477"/>
    <lineage>
        <taxon>Eukaryota</taxon>
        <taxon>Sar</taxon>
        <taxon>Alveolata</taxon>
        <taxon>Dinophyceae</taxon>
        <taxon>Suessiales</taxon>
        <taxon>Symbiodiniaceae</taxon>
        <taxon>Symbiodinium</taxon>
    </lineage>
</organism>
<accession>A0A812P0X4</accession>
<dbReference type="EMBL" id="CAJNDS010002115">
    <property type="protein sequence ID" value="CAE7335411.1"/>
    <property type="molecule type" value="Genomic_DNA"/>
</dbReference>
<reference evidence="1" key="1">
    <citation type="submission" date="2021-02" db="EMBL/GenBank/DDBJ databases">
        <authorList>
            <person name="Dougan E. K."/>
            <person name="Rhodes N."/>
            <person name="Thang M."/>
            <person name="Chan C."/>
        </authorList>
    </citation>
    <scope>NUCLEOTIDE SEQUENCE</scope>
</reference>
<keyword evidence="2" id="KW-1185">Reference proteome</keyword>
<dbReference type="Proteomes" id="UP000604046">
    <property type="component" value="Unassembled WGS sequence"/>
</dbReference>
<name>A0A812P0X4_9DINO</name>
<dbReference type="AlphaFoldDB" id="A0A812P0X4"/>
<proteinExistence type="predicted"/>
<evidence type="ECO:0000313" key="2">
    <source>
        <dbReference type="Proteomes" id="UP000604046"/>
    </source>
</evidence>
<gene>
    <name evidence="1" type="ORF">SNAT2548_LOCUS17541</name>
</gene>